<evidence type="ECO:0000256" key="1">
    <source>
        <dbReference type="SAM" id="MobiDB-lite"/>
    </source>
</evidence>
<evidence type="ECO:0000313" key="4">
    <source>
        <dbReference type="Proteomes" id="UP000182054"/>
    </source>
</evidence>
<protein>
    <recommendedName>
        <fullName evidence="2">O-acyltransferase WSD1 C-terminal domain-containing protein</fullName>
    </recommendedName>
</protein>
<feature type="compositionally biased region" description="Basic and acidic residues" evidence="1">
    <location>
        <begin position="194"/>
        <end position="207"/>
    </location>
</feature>
<organism evidence="3 4">
    <name type="scientific">Rhodococcoides kroppenstedtii</name>
    <dbReference type="NCBI Taxonomy" id="293050"/>
    <lineage>
        <taxon>Bacteria</taxon>
        <taxon>Bacillati</taxon>
        <taxon>Actinomycetota</taxon>
        <taxon>Actinomycetes</taxon>
        <taxon>Mycobacteriales</taxon>
        <taxon>Nocardiaceae</taxon>
        <taxon>Rhodococcoides</taxon>
    </lineage>
</organism>
<dbReference type="Pfam" id="PF06974">
    <property type="entry name" value="WS_DGAT_C"/>
    <property type="match status" value="1"/>
</dbReference>
<feature type="domain" description="O-acyltransferase WSD1 C-terminal" evidence="2">
    <location>
        <begin position="298"/>
        <end position="441"/>
    </location>
</feature>
<dbReference type="GeneID" id="85487645"/>
<dbReference type="Proteomes" id="UP000182054">
    <property type="component" value="Unassembled WGS sequence"/>
</dbReference>
<dbReference type="RefSeq" id="WP_083400217.1">
    <property type="nucleotide sequence ID" value="NZ_FOJN01000022.1"/>
</dbReference>
<gene>
    <name evidence="3" type="ORF">SAMN05444374_12210</name>
</gene>
<name>A0A1I0UER4_9NOCA</name>
<dbReference type="EMBL" id="FOJN01000022">
    <property type="protein sequence ID" value="SFA62277.1"/>
    <property type="molecule type" value="Genomic_DNA"/>
</dbReference>
<feature type="region of interest" description="Disordered" evidence="1">
    <location>
        <begin position="194"/>
        <end position="222"/>
    </location>
</feature>
<accession>A0A1I0UER4</accession>
<dbReference type="AlphaFoldDB" id="A0A1I0UER4"/>
<dbReference type="InterPro" id="IPR009721">
    <property type="entry name" value="O-acyltransferase_WSD1_C"/>
</dbReference>
<evidence type="ECO:0000259" key="2">
    <source>
        <dbReference type="Pfam" id="PF06974"/>
    </source>
</evidence>
<proteinExistence type="predicted"/>
<evidence type="ECO:0000313" key="3">
    <source>
        <dbReference type="EMBL" id="SFA62277.1"/>
    </source>
</evidence>
<sequence length="449" mass="46438">MPPRLTGARLTAVDARMFWLSRRLASDQFLLFAFDGAVDGPSVAHSLLARAETVADLCVRVRETPAALDYPYWVPRSPTPDLVRVDDTPDWQGCLDRVAASTADQVDATVSPWRLHLSPAVTGVPGASGVASVAVLQVAHALADGARASATARALFAVDPPTPAQPPAAPTGAIAAALGVLEFPARVARTARRARDAAAADRDRREATASGRLPAPPVGRTPTVLSRLASGGVAMRCLVLPTTALAGGPVSVTVAALTAISVALVDHLEAVGAEVPDDLGAEVTIGVPPASRTTLARNAFHVAGVDLHPGVEDLSRRAEAIADSLRDRRRRLDHPAFGVGDRATEAVPAAVIRADVARADLEAVQTTVGGHTVVSSVYRGASDLMLGGHPVLMTAGFPALSPTVGLTHGVHGIGDTVTLSVTTSAGVVDPDVYATRLRHAVERVVECLQ</sequence>
<dbReference type="OrthoDB" id="4370976at2"/>
<reference evidence="3 4" key="1">
    <citation type="submission" date="2016-10" db="EMBL/GenBank/DDBJ databases">
        <authorList>
            <person name="de Groot N.N."/>
        </authorList>
    </citation>
    <scope>NUCLEOTIDE SEQUENCE [LARGE SCALE GENOMIC DNA]</scope>
    <source>
        <strain evidence="3 4">DSM 44908</strain>
    </source>
</reference>